<dbReference type="Pfam" id="PF02365">
    <property type="entry name" value="NAM"/>
    <property type="match status" value="1"/>
</dbReference>
<reference evidence="13" key="1">
    <citation type="submission" date="2021-01" db="UniProtKB">
        <authorList>
            <consortium name="EnsemblPlants"/>
        </authorList>
    </citation>
    <scope>IDENTIFICATION</scope>
</reference>
<keyword evidence="14" id="KW-1185">Reference proteome</keyword>
<evidence type="ECO:0000259" key="12">
    <source>
        <dbReference type="PROSITE" id="PS51005"/>
    </source>
</evidence>
<dbReference type="GO" id="GO:0005634">
    <property type="term" value="C:nucleus"/>
    <property type="evidence" value="ECO:0007669"/>
    <property type="project" value="UniProtKB-SubCell"/>
</dbReference>
<evidence type="ECO:0000256" key="7">
    <source>
        <dbReference type="ARBA" id="ARBA00023136"/>
    </source>
</evidence>
<evidence type="ECO:0000256" key="10">
    <source>
        <dbReference type="ARBA" id="ARBA00023242"/>
    </source>
</evidence>
<keyword evidence="7 11" id="KW-0472">Membrane</keyword>
<dbReference type="GO" id="GO:0006355">
    <property type="term" value="P:regulation of DNA-templated transcription"/>
    <property type="evidence" value="ECO:0007669"/>
    <property type="project" value="InterPro"/>
</dbReference>
<keyword evidence="5" id="KW-0805">Transcription regulation</keyword>
<dbReference type="AlphaFoldDB" id="A0A7N0TR06"/>
<protein>
    <recommendedName>
        <fullName evidence="12">NAC domain-containing protein</fullName>
    </recommendedName>
</protein>
<sequence>MISETDVYKWDPEDLPGQSKLQTGDRLWFFFSPRDRKYPNGARSNRATHHGYWKATGKDRRITCNSRPVGLKKTLVFYRGRAPTGTRTNWVMHEYTLDEEELKRCQNVGVYFALYKVYMKSGPGPKNGEQYGAPFKEEDWADEECTEVGSNAVEVANLSETLNMPMDGMIRIGDNFIGVVDEVEPWNSSAESRALLQLQSADCFHQDPVVHPVSQRSDMGCSFDYSQPVASHVVEAPDISSGLNVDELNNFLADGDFLEANDLLGPEPITWGDDNPLENQWVDNTYDELGEWDLFDDASIFLHDTGASDLFNGDDGMLNNFEYQPQLNDASNVTSELWVHEDPNINEHLSVQPGSIIGGNTSISTLQDNQNHNGSTSCPQNRVTSALWAFVESIPTTPASASESILLNKAFERVSSFRRLGAMNSLTVGDTKESAKHSKSRGIILLSIVGALCAMIWVLMA</sequence>
<accession>A0A7N0TR06</accession>
<dbReference type="Proteomes" id="UP000594263">
    <property type="component" value="Unplaced"/>
</dbReference>
<dbReference type="OMA" id="CHVVEED"/>
<evidence type="ECO:0000313" key="13">
    <source>
        <dbReference type="EnsemblPlants" id="Kaladp0043s0006.1.v1.1"/>
    </source>
</evidence>
<feature type="transmembrane region" description="Helical" evidence="11">
    <location>
        <begin position="442"/>
        <end position="460"/>
    </location>
</feature>
<keyword evidence="3 11" id="KW-0812">Transmembrane</keyword>
<evidence type="ECO:0000256" key="9">
    <source>
        <dbReference type="ARBA" id="ARBA00023163"/>
    </source>
</evidence>
<feature type="domain" description="NAC" evidence="12">
    <location>
        <begin position="1"/>
        <end position="120"/>
    </location>
</feature>
<dbReference type="PANTHER" id="PTHR31744:SF216">
    <property type="entry name" value="NAC TRANSCRIPTION FACTOR"/>
    <property type="match status" value="1"/>
</dbReference>
<dbReference type="InterPro" id="IPR003441">
    <property type="entry name" value="NAC-dom"/>
</dbReference>
<keyword evidence="4 11" id="KW-1133">Transmembrane helix</keyword>
<evidence type="ECO:0000256" key="11">
    <source>
        <dbReference type="SAM" id="Phobius"/>
    </source>
</evidence>
<dbReference type="PROSITE" id="PS51005">
    <property type="entry name" value="NAC"/>
    <property type="match status" value="1"/>
</dbReference>
<dbReference type="InterPro" id="IPR036093">
    <property type="entry name" value="NAC_dom_sf"/>
</dbReference>
<keyword evidence="8" id="KW-0010">Activator</keyword>
<evidence type="ECO:0000256" key="5">
    <source>
        <dbReference type="ARBA" id="ARBA00023015"/>
    </source>
</evidence>
<evidence type="ECO:0000256" key="3">
    <source>
        <dbReference type="ARBA" id="ARBA00022692"/>
    </source>
</evidence>
<evidence type="ECO:0000256" key="6">
    <source>
        <dbReference type="ARBA" id="ARBA00023125"/>
    </source>
</evidence>
<evidence type="ECO:0000256" key="4">
    <source>
        <dbReference type="ARBA" id="ARBA00022989"/>
    </source>
</evidence>
<dbReference type="GO" id="GO:0000976">
    <property type="term" value="F:transcription cis-regulatory region binding"/>
    <property type="evidence" value="ECO:0007669"/>
    <property type="project" value="UniProtKB-ARBA"/>
</dbReference>
<comment type="subcellular location">
    <subcellularLocation>
        <location evidence="2">Membrane</location>
        <topology evidence="2">Single-pass membrane protein</topology>
    </subcellularLocation>
    <subcellularLocation>
        <location evidence="1">Nucleus</location>
    </subcellularLocation>
</comment>
<evidence type="ECO:0000256" key="1">
    <source>
        <dbReference type="ARBA" id="ARBA00004123"/>
    </source>
</evidence>
<dbReference type="SUPFAM" id="SSF101941">
    <property type="entry name" value="NAC domain"/>
    <property type="match status" value="1"/>
</dbReference>
<keyword evidence="6" id="KW-0238">DNA-binding</keyword>
<evidence type="ECO:0000313" key="14">
    <source>
        <dbReference type="Proteomes" id="UP000594263"/>
    </source>
</evidence>
<dbReference type="PANTHER" id="PTHR31744">
    <property type="entry name" value="PROTEIN CUP-SHAPED COTYLEDON 2-RELATED"/>
    <property type="match status" value="1"/>
</dbReference>
<dbReference type="EnsemblPlants" id="Kaladp0043s0006.1.v1.1">
    <property type="protein sequence ID" value="Kaladp0043s0006.1.v1.1"/>
    <property type="gene ID" value="Kaladp0043s0006.v1.1"/>
</dbReference>
<organism evidence="13 14">
    <name type="scientific">Kalanchoe fedtschenkoi</name>
    <name type="common">Lavender scallops</name>
    <name type="synonym">South American air plant</name>
    <dbReference type="NCBI Taxonomy" id="63787"/>
    <lineage>
        <taxon>Eukaryota</taxon>
        <taxon>Viridiplantae</taxon>
        <taxon>Streptophyta</taxon>
        <taxon>Embryophyta</taxon>
        <taxon>Tracheophyta</taxon>
        <taxon>Spermatophyta</taxon>
        <taxon>Magnoliopsida</taxon>
        <taxon>eudicotyledons</taxon>
        <taxon>Gunneridae</taxon>
        <taxon>Pentapetalae</taxon>
        <taxon>Saxifragales</taxon>
        <taxon>Crassulaceae</taxon>
        <taxon>Kalanchoe</taxon>
    </lineage>
</organism>
<keyword evidence="9" id="KW-0804">Transcription</keyword>
<dbReference type="GO" id="GO:0016020">
    <property type="term" value="C:membrane"/>
    <property type="evidence" value="ECO:0007669"/>
    <property type="project" value="UniProtKB-SubCell"/>
</dbReference>
<dbReference type="Gramene" id="Kaladp0043s0006.1.v1.1">
    <property type="protein sequence ID" value="Kaladp0043s0006.1.v1.1"/>
    <property type="gene ID" value="Kaladp0043s0006.v1.1"/>
</dbReference>
<evidence type="ECO:0000256" key="8">
    <source>
        <dbReference type="ARBA" id="ARBA00023159"/>
    </source>
</evidence>
<proteinExistence type="predicted"/>
<dbReference type="Gene3D" id="2.170.150.80">
    <property type="entry name" value="NAC domain"/>
    <property type="match status" value="1"/>
</dbReference>
<evidence type="ECO:0000256" key="2">
    <source>
        <dbReference type="ARBA" id="ARBA00004167"/>
    </source>
</evidence>
<keyword evidence="10" id="KW-0539">Nucleus</keyword>
<name>A0A7N0TR06_KALFE</name>